<reference evidence="3" key="1">
    <citation type="submission" date="2022-05" db="EMBL/GenBank/DDBJ databases">
        <title>Jatrophihabitans sp. SB3-54 whole genome sequence.</title>
        <authorList>
            <person name="Suh M.K."/>
            <person name="Eom M.K."/>
            <person name="Kim J.S."/>
            <person name="Kim H.S."/>
            <person name="Do H.E."/>
            <person name="Shin Y.K."/>
            <person name="Lee J.-S."/>
        </authorList>
    </citation>
    <scope>NUCLEOTIDE SEQUENCE</scope>
    <source>
        <strain evidence="3">SB3-54</strain>
    </source>
</reference>
<keyword evidence="4" id="KW-1185">Reference proteome</keyword>
<gene>
    <name evidence="3" type="ORF">M6B22_17635</name>
</gene>
<dbReference type="Gene3D" id="3.10.450.50">
    <property type="match status" value="1"/>
</dbReference>
<name>A0ABY7JYF0_9ACTN</name>
<evidence type="ECO:0000313" key="4">
    <source>
        <dbReference type="Proteomes" id="UP001164693"/>
    </source>
</evidence>
<evidence type="ECO:0000256" key="1">
    <source>
        <dbReference type="SAM" id="Coils"/>
    </source>
</evidence>
<dbReference type="Proteomes" id="UP001164693">
    <property type="component" value="Chromosome"/>
</dbReference>
<dbReference type="SUPFAM" id="SSF54427">
    <property type="entry name" value="NTF2-like"/>
    <property type="match status" value="1"/>
</dbReference>
<dbReference type="RefSeq" id="WP_269442874.1">
    <property type="nucleotide sequence ID" value="NZ_CP097463.1"/>
</dbReference>
<dbReference type="EMBL" id="CP097463">
    <property type="protein sequence ID" value="WAX56342.1"/>
    <property type="molecule type" value="Genomic_DNA"/>
</dbReference>
<feature type="coiled-coil region" evidence="1">
    <location>
        <begin position="2"/>
        <end position="29"/>
    </location>
</feature>
<dbReference type="CDD" id="cd00531">
    <property type="entry name" value="NTF2_like"/>
    <property type="match status" value="1"/>
</dbReference>
<accession>A0ABY7JYF0</accession>
<feature type="domain" description="SnoaL-like" evidence="2">
    <location>
        <begin position="19"/>
        <end position="145"/>
    </location>
</feature>
<dbReference type="Pfam" id="PF13577">
    <property type="entry name" value="SnoaL_4"/>
    <property type="match status" value="1"/>
</dbReference>
<dbReference type="InterPro" id="IPR032710">
    <property type="entry name" value="NTF2-like_dom_sf"/>
</dbReference>
<evidence type="ECO:0000313" key="3">
    <source>
        <dbReference type="EMBL" id="WAX56342.1"/>
    </source>
</evidence>
<sequence length="164" mass="17647">MSTELDARLDALEQRLRLVEDELAVTRLVLGYGPRVDSGSAEATAALWAEDGSYEFEAGAAALRGRAGLAAMVRSDAHRAHLHRGCAHVLTAPHVVVTGDTAVATCYSLMHHYVTETGIFQVSRVSANRWELVRTGDGWCVANRTNRLLNGDDAARALFASTIG</sequence>
<dbReference type="InterPro" id="IPR037401">
    <property type="entry name" value="SnoaL-like"/>
</dbReference>
<protein>
    <submittedName>
        <fullName evidence="3">Nuclear transport factor 2 family protein</fullName>
    </submittedName>
</protein>
<organism evidence="3 4">
    <name type="scientific">Jatrophihabitans cynanchi</name>
    <dbReference type="NCBI Taxonomy" id="2944128"/>
    <lineage>
        <taxon>Bacteria</taxon>
        <taxon>Bacillati</taxon>
        <taxon>Actinomycetota</taxon>
        <taxon>Actinomycetes</taxon>
        <taxon>Jatrophihabitantales</taxon>
        <taxon>Jatrophihabitantaceae</taxon>
        <taxon>Jatrophihabitans</taxon>
    </lineage>
</organism>
<keyword evidence="1" id="KW-0175">Coiled coil</keyword>
<proteinExistence type="predicted"/>
<evidence type="ECO:0000259" key="2">
    <source>
        <dbReference type="Pfam" id="PF13577"/>
    </source>
</evidence>